<dbReference type="GO" id="GO:0016020">
    <property type="term" value="C:membrane"/>
    <property type="evidence" value="ECO:0007669"/>
    <property type="project" value="UniProtKB-SubCell"/>
</dbReference>
<gene>
    <name evidence="7" type="ORF">AMYX_13950</name>
</gene>
<keyword evidence="4 5" id="KW-0472">Membrane</keyword>
<comment type="subcellular location">
    <subcellularLocation>
        <location evidence="1">Membrane</location>
        <topology evidence="1">Single-pass membrane protein</topology>
    </subcellularLocation>
</comment>
<evidence type="ECO:0000256" key="4">
    <source>
        <dbReference type="ARBA" id="ARBA00023136"/>
    </source>
</evidence>
<dbReference type="InterPro" id="IPR007430">
    <property type="entry name" value="VirB8"/>
</dbReference>
<dbReference type="Proteomes" id="UP000503640">
    <property type="component" value="Unassembled WGS sequence"/>
</dbReference>
<reference evidence="8" key="1">
    <citation type="journal article" date="2020" name="Appl. Environ. Microbiol.">
        <title>Diazotrophic Anaeromyxobacter Isolates from Soils.</title>
        <authorList>
            <person name="Masuda Y."/>
            <person name="Yamanaka H."/>
            <person name="Xu Z.X."/>
            <person name="Shiratori Y."/>
            <person name="Aono T."/>
            <person name="Amachi S."/>
            <person name="Senoo K."/>
            <person name="Itoh H."/>
        </authorList>
    </citation>
    <scope>NUCLEOTIDE SEQUENCE [LARGE SCALE GENOMIC DNA]</scope>
    <source>
        <strain evidence="8">R267</strain>
    </source>
</reference>
<keyword evidence="8" id="KW-1185">Reference proteome</keyword>
<comment type="caution">
    <text evidence="7">The sequence shown here is derived from an EMBL/GenBank/DDBJ whole genome shotgun (WGS) entry which is preliminary data.</text>
</comment>
<keyword evidence="3 5" id="KW-1133">Transmembrane helix</keyword>
<evidence type="ECO:0000256" key="5">
    <source>
        <dbReference type="SAM" id="Phobius"/>
    </source>
</evidence>
<dbReference type="Pfam" id="PF04335">
    <property type="entry name" value="VirB8"/>
    <property type="match status" value="1"/>
</dbReference>
<feature type="domain" description="Bacterial virulence protein VirB8" evidence="6">
    <location>
        <begin position="25"/>
        <end position="230"/>
    </location>
</feature>
<evidence type="ECO:0000259" key="6">
    <source>
        <dbReference type="Pfam" id="PF04335"/>
    </source>
</evidence>
<keyword evidence="2 5" id="KW-0812">Transmembrane</keyword>
<evidence type="ECO:0000256" key="3">
    <source>
        <dbReference type="ARBA" id="ARBA00022989"/>
    </source>
</evidence>
<dbReference type="SUPFAM" id="SSF54427">
    <property type="entry name" value="NTF2-like"/>
    <property type="match status" value="1"/>
</dbReference>
<dbReference type="InterPro" id="IPR032710">
    <property type="entry name" value="NTF2-like_dom_sf"/>
</dbReference>
<name>A0A7I9VJR8_9BACT</name>
<accession>A0A7I9VJR8</accession>
<evidence type="ECO:0000256" key="1">
    <source>
        <dbReference type="ARBA" id="ARBA00004167"/>
    </source>
</evidence>
<evidence type="ECO:0000256" key="2">
    <source>
        <dbReference type="ARBA" id="ARBA00022692"/>
    </source>
</evidence>
<organism evidence="7 8">
    <name type="scientific">Anaeromyxobacter diazotrophicus</name>
    <dbReference type="NCBI Taxonomy" id="2590199"/>
    <lineage>
        <taxon>Bacteria</taxon>
        <taxon>Pseudomonadati</taxon>
        <taxon>Myxococcota</taxon>
        <taxon>Myxococcia</taxon>
        <taxon>Myxococcales</taxon>
        <taxon>Cystobacterineae</taxon>
        <taxon>Anaeromyxobacteraceae</taxon>
        <taxon>Anaeromyxobacter</taxon>
    </lineage>
</organism>
<evidence type="ECO:0000313" key="7">
    <source>
        <dbReference type="EMBL" id="GEJ56654.1"/>
    </source>
</evidence>
<feature type="transmembrane region" description="Helical" evidence="5">
    <location>
        <begin position="39"/>
        <end position="65"/>
    </location>
</feature>
<dbReference type="Gene3D" id="3.10.450.230">
    <property type="entry name" value="VirB8 protein"/>
    <property type="match status" value="1"/>
</dbReference>
<dbReference type="CDD" id="cd16425">
    <property type="entry name" value="TrbF"/>
    <property type="match status" value="1"/>
</dbReference>
<dbReference type="EMBL" id="BJTG01000003">
    <property type="protein sequence ID" value="GEJ56654.1"/>
    <property type="molecule type" value="Genomic_DNA"/>
</dbReference>
<dbReference type="AlphaFoldDB" id="A0A7I9VJR8"/>
<dbReference type="InterPro" id="IPR035658">
    <property type="entry name" value="TrbF"/>
</dbReference>
<dbReference type="RefSeq" id="WP_255499582.1">
    <property type="nucleotide sequence ID" value="NZ_BJTG01000003.1"/>
</dbReference>
<sequence length="232" mass="25925">MSKFGRECSDECALGSNSERNVYLDARREWNERYGSHVAWARALFVLALAAVFVAGGAVVALYAVARQNRVVPYVVEVDKLGAPLAVKRADEAAPADRRVIRAHLARLVECVRTVLQDPYAERALIEEAYGAINRNSAARGTLNDYFRERSPFRRLETELVSVVVRSVLPLTGETWRVEWDETVRSRDGRVLAAETWQGTFTVVVSPPTDEATVLKNPLGIYVSSFAWAKRL</sequence>
<proteinExistence type="predicted"/>
<evidence type="ECO:0000313" key="8">
    <source>
        <dbReference type="Proteomes" id="UP000503640"/>
    </source>
</evidence>
<protein>
    <submittedName>
        <fullName evidence="7">Conjugal transfer protein TrbF</fullName>
    </submittedName>
</protein>